<dbReference type="Proteomes" id="UP000614221">
    <property type="component" value="Unassembled WGS sequence"/>
</dbReference>
<feature type="domain" description="Amine oxidase" evidence="4">
    <location>
        <begin position="21"/>
        <end position="492"/>
    </location>
</feature>
<gene>
    <name evidence="5" type="ORF">GCM10009067_02090</name>
</gene>
<protein>
    <submittedName>
        <fullName evidence="5">Phytoene dehydrogenase</fullName>
    </submittedName>
</protein>
<dbReference type="Gene3D" id="3.50.50.60">
    <property type="entry name" value="FAD/NAD(P)-binding domain"/>
    <property type="match status" value="2"/>
</dbReference>
<dbReference type="EMBL" id="BMPD01000001">
    <property type="protein sequence ID" value="GGK53198.1"/>
    <property type="molecule type" value="Genomic_DNA"/>
</dbReference>
<organism evidence="5 6">
    <name type="scientific">Haloarcula sebkhae</name>
    <dbReference type="NCBI Taxonomy" id="932660"/>
    <lineage>
        <taxon>Archaea</taxon>
        <taxon>Methanobacteriati</taxon>
        <taxon>Methanobacteriota</taxon>
        <taxon>Stenosarchaea group</taxon>
        <taxon>Halobacteria</taxon>
        <taxon>Halobacteriales</taxon>
        <taxon>Haloarculaceae</taxon>
        <taxon>Haloarcula</taxon>
    </lineage>
</organism>
<accession>A0A830ESE2</accession>
<keyword evidence="2" id="KW-0125">Carotenoid biosynthesis</keyword>
<dbReference type="PROSITE" id="PS51257">
    <property type="entry name" value="PROKAR_LIPOPROTEIN"/>
    <property type="match status" value="1"/>
</dbReference>
<dbReference type="PANTHER" id="PTHR43734:SF1">
    <property type="entry name" value="PHYTOENE DESATURASE"/>
    <property type="match status" value="1"/>
</dbReference>
<evidence type="ECO:0000256" key="1">
    <source>
        <dbReference type="ARBA" id="ARBA00004829"/>
    </source>
</evidence>
<dbReference type="InterPro" id="IPR014105">
    <property type="entry name" value="Carotenoid/retinoid_OxRdtase"/>
</dbReference>
<dbReference type="Pfam" id="PF01593">
    <property type="entry name" value="Amino_oxidase"/>
    <property type="match status" value="1"/>
</dbReference>
<comment type="caution">
    <text evidence="5">The sequence shown here is derived from an EMBL/GenBank/DDBJ whole genome shotgun (WGS) entry which is preliminary data.</text>
</comment>
<dbReference type="NCBIfam" id="TIGR02734">
    <property type="entry name" value="crtI_fam"/>
    <property type="match status" value="1"/>
</dbReference>
<dbReference type="GO" id="GO:0016117">
    <property type="term" value="P:carotenoid biosynthetic process"/>
    <property type="evidence" value="ECO:0007669"/>
    <property type="project" value="UniProtKB-KW"/>
</dbReference>
<dbReference type="InterPro" id="IPR036188">
    <property type="entry name" value="FAD/NAD-bd_sf"/>
</dbReference>
<dbReference type="AlphaFoldDB" id="A0A830ESE2"/>
<sequence length="509" mass="56712">MGMRDGLPRDRTVTVVGGGFGGLSAACYLADAGADVRLLERHDRLGGHAGVLERDGFRFDTGPSWYLMPDVFERFFGHFDREPSDYYELERLDPQYRVFWKDGDRVAMRPNRENAYEVFESYEDGAGDALVEYLDRAEQNYDLAMDRVVYEGRERLRDYVDTDLLPLAPRARLFGSMDDYVSRYIDHPKLRQLLEYTLVFLGGAPHNTPALYSIMSHVDLNMNVFYPEGGIAGVVDGLGSLARELGVDIQTGTEVQHIAGESGAFELTTEDGVVTSDLVVSNANPAYTEQNLLDPAVRDHDPDHWDDQTYAPSAFMLYLGVEGDVDPLAHHSLVLPTDWDDHFQQIFDRPAWPDDPAYYLSVTSKTDETVAPDGHHAVVILVPIAPGLDDSPDIRKEYREFVLDDLAEQTDVDLRDRIVVEETACVSEFAERYGDPQGTALGLAHTLFQTGPLRPGHRAGLDGLYYTGAYTTPGIGMPMCLISGEHTARDIIEDSPVETKQDRSASTAD</sequence>
<evidence type="ECO:0000256" key="2">
    <source>
        <dbReference type="ARBA" id="ARBA00022746"/>
    </source>
</evidence>
<reference evidence="5" key="1">
    <citation type="journal article" date="2014" name="Int. J. Syst. Evol. Microbiol.">
        <title>Complete genome sequence of Corynebacterium casei LMG S-19264T (=DSM 44701T), isolated from a smear-ripened cheese.</title>
        <authorList>
            <consortium name="US DOE Joint Genome Institute (JGI-PGF)"/>
            <person name="Walter F."/>
            <person name="Albersmeier A."/>
            <person name="Kalinowski J."/>
            <person name="Ruckert C."/>
        </authorList>
    </citation>
    <scope>NUCLEOTIDE SEQUENCE</scope>
    <source>
        <strain evidence="5">JCM 19018</strain>
    </source>
</reference>
<dbReference type="GO" id="GO:0016491">
    <property type="term" value="F:oxidoreductase activity"/>
    <property type="evidence" value="ECO:0007669"/>
    <property type="project" value="UniProtKB-KW"/>
</dbReference>
<reference evidence="5" key="2">
    <citation type="submission" date="2020-09" db="EMBL/GenBank/DDBJ databases">
        <authorList>
            <person name="Sun Q."/>
            <person name="Ohkuma M."/>
        </authorList>
    </citation>
    <scope>NUCLEOTIDE SEQUENCE</scope>
    <source>
        <strain evidence="5">JCM 19018</strain>
    </source>
</reference>
<name>A0A830ESE2_9EURY</name>
<dbReference type="SUPFAM" id="SSF51905">
    <property type="entry name" value="FAD/NAD(P)-binding domain"/>
    <property type="match status" value="1"/>
</dbReference>
<evidence type="ECO:0000259" key="4">
    <source>
        <dbReference type="Pfam" id="PF01593"/>
    </source>
</evidence>
<keyword evidence="3" id="KW-0560">Oxidoreductase</keyword>
<dbReference type="InterPro" id="IPR002937">
    <property type="entry name" value="Amino_oxidase"/>
</dbReference>
<evidence type="ECO:0000256" key="3">
    <source>
        <dbReference type="ARBA" id="ARBA00023002"/>
    </source>
</evidence>
<evidence type="ECO:0000313" key="6">
    <source>
        <dbReference type="Proteomes" id="UP000614221"/>
    </source>
</evidence>
<proteinExistence type="predicted"/>
<dbReference type="PANTHER" id="PTHR43734">
    <property type="entry name" value="PHYTOENE DESATURASE"/>
    <property type="match status" value="1"/>
</dbReference>
<comment type="pathway">
    <text evidence="1">Carotenoid biosynthesis.</text>
</comment>
<evidence type="ECO:0000313" key="5">
    <source>
        <dbReference type="EMBL" id="GGK53198.1"/>
    </source>
</evidence>